<dbReference type="InterPro" id="IPR005218">
    <property type="entry name" value="Diacylglycerol/lipid_kinase"/>
</dbReference>
<evidence type="ECO:0000256" key="2">
    <source>
        <dbReference type="ARBA" id="ARBA00009437"/>
    </source>
</evidence>
<dbReference type="SUPFAM" id="SSF53850">
    <property type="entry name" value="Periplasmic binding protein-like II"/>
    <property type="match status" value="1"/>
</dbReference>
<dbReference type="PRINTS" id="PR00039">
    <property type="entry name" value="HTHLYSR"/>
</dbReference>
<evidence type="ECO:0000256" key="6">
    <source>
        <dbReference type="ARBA" id="ARBA00023163"/>
    </source>
</evidence>
<dbReference type="InterPro" id="IPR058163">
    <property type="entry name" value="LysR-type_TF_proteobact-type"/>
</dbReference>
<feature type="domain" description="HTH lysR-type" evidence="8">
    <location>
        <begin position="14"/>
        <end position="57"/>
    </location>
</feature>
<dbReference type="PANTHER" id="PTHR30537:SF26">
    <property type="entry name" value="GLYCINE CLEAVAGE SYSTEM TRANSCRIPTIONAL ACTIVATOR"/>
    <property type="match status" value="1"/>
</dbReference>
<dbReference type="SUPFAM" id="SSF46785">
    <property type="entry name" value="Winged helix' DNA-binding domain"/>
    <property type="match status" value="1"/>
</dbReference>
<dbReference type="InterPro" id="IPR000847">
    <property type="entry name" value="LysR_HTH_N"/>
</dbReference>
<evidence type="ECO:0000259" key="7">
    <source>
        <dbReference type="PROSITE" id="PS50146"/>
    </source>
</evidence>
<dbReference type="Pfam" id="PF00781">
    <property type="entry name" value="DAGK_cat"/>
    <property type="match status" value="1"/>
</dbReference>
<dbReference type="Pfam" id="PF00126">
    <property type="entry name" value="HTH_1"/>
    <property type="match status" value="1"/>
</dbReference>
<feature type="domain" description="DAGKc" evidence="7">
    <location>
        <begin position="294"/>
        <end position="433"/>
    </location>
</feature>
<dbReference type="PANTHER" id="PTHR30537">
    <property type="entry name" value="HTH-TYPE TRANSCRIPTIONAL REGULATOR"/>
    <property type="match status" value="1"/>
</dbReference>
<protein>
    <recommendedName>
        <fullName evidence="3">Probable RuBisCO transcriptional regulator</fullName>
    </recommendedName>
</protein>
<dbReference type="InterPro" id="IPR045540">
    <property type="entry name" value="YegS/DAGK_C"/>
</dbReference>
<dbReference type="InterPro" id="IPR017438">
    <property type="entry name" value="ATP-NAD_kinase_N"/>
</dbReference>
<dbReference type="Pfam" id="PF03466">
    <property type="entry name" value="LysR_substrate"/>
    <property type="match status" value="1"/>
</dbReference>
<dbReference type="EMBL" id="CAXAMM010000792">
    <property type="protein sequence ID" value="CAK8989042.1"/>
    <property type="molecule type" value="Genomic_DNA"/>
</dbReference>
<dbReference type="Gene3D" id="3.40.190.10">
    <property type="entry name" value="Periplasmic binding protein-like II"/>
    <property type="match status" value="2"/>
</dbReference>
<dbReference type="Gene3D" id="2.60.200.40">
    <property type="match status" value="1"/>
</dbReference>
<gene>
    <name evidence="9" type="ORF">SCF082_LOCUS1662</name>
</gene>
<dbReference type="InterPro" id="IPR036388">
    <property type="entry name" value="WH-like_DNA-bd_sf"/>
</dbReference>
<dbReference type="Gene3D" id="3.40.50.10330">
    <property type="entry name" value="Probable inorganic polyphosphate/atp-NAD kinase, domain 1"/>
    <property type="match status" value="1"/>
</dbReference>
<dbReference type="CDD" id="cd08481">
    <property type="entry name" value="PBP2_GcdR_like"/>
    <property type="match status" value="1"/>
</dbReference>
<reference evidence="9 10" key="1">
    <citation type="submission" date="2024-02" db="EMBL/GenBank/DDBJ databases">
        <authorList>
            <person name="Chen Y."/>
            <person name="Shah S."/>
            <person name="Dougan E. K."/>
            <person name="Thang M."/>
            <person name="Chan C."/>
        </authorList>
    </citation>
    <scope>NUCLEOTIDE SEQUENCE [LARGE SCALE GENOMIC DNA]</scope>
</reference>
<comment type="function">
    <text evidence="1">Trans-acting transcriptional regulator of RuBisCO genes (rbcL and rbcS) expression.</text>
</comment>
<dbReference type="PROSITE" id="PS50931">
    <property type="entry name" value="HTH_LYSR"/>
    <property type="match status" value="1"/>
</dbReference>
<comment type="similarity">
    <text evidence="2">Belongs to the LysR transcriptional regulatory family.</text>
</comment>
<dbReference type="SUPFAM" id="SSF111331">
    <property type="entry name" value="NAD kinase/diacylglycerol kinase-like"/>
    <property type="match status" value="1"/>
</dbReference>
<evidence type="ECO:0000256" key="1">
    <source>
        <dbReference type="ARBA" id="ARBA00003782"/>
    </source>
</evidence>
<sequence>MTNRNELGFICEAHLSFTRAAEELHLTQGAVSKQVRHLEDRLGVELFRRVRQRIVLTDAGRLYLHDIRGALEQMTAATRQVMSYAGSADVLNLAVLPTFGTRWLAPRLADFARRYPDAGLNLSVRLQPFDFDEEPFDGAIHHGGPVWAGAIAERLFAEEVIPVASRMFAAKYEIQAPEDLARVPRLQLATRPLAWRQWFDLAGVETDTAFQGARFEQFVMITEAAVHHAGAALIPRFFIEAELASGRLVRLFDLSLDQQTAYFFVYPEGRTMRPVVAAFRQWLMEEEKILLKKTDKQHLRLILNGKSAARNDVRTAISAVRAMGHEVSVRVTFEAGDTERLAKEALRDHQSDRIDTLVSAGGDGTIHEVVDTVLHELKDGDKPPFAFAVLPLGTANDFARHIRLDPADIPGCLRFAARASAKPMDVGKVNGCHFVNMATGGFGTQVTSQADPNLKRVLGGAAYLFTGLHRFSELAACEGRIEAEGFSWEGAFLALAIGNGRRAGGGIRLCPRAKLDDGFLDLTILPFPKSGKVTDLLSTLLDSGVDGMKSGLIQRKAREITIKTANPVQFNLDGEPMNGQDWKIGIRYKFYLQTGGGDLPERELSVEGFDAFLETRHEFGTREFFWHRASLGWYPQTDYVVDESGKLAVDILRQENLSDEVSRYFNVAGRLASKNVSRNAGAHYTDFFTKSTIQAIADWYASDIELFGFDFDTPAQKSTVFATAP</sequence>
<keyword evidence="6" id="KW-0804">Transcription</keyword>
<dbReference type="InterPro" id="IPR036390">
    <property type="entry name" value="WH_DNA-bd_sf"/>
</dbReference>
<dbReference type="NCBIfam" id="TIGR00147">
    <property type="entry name" value="YegS/Rv2252/BmrU family lipid kinase"/>
    <property type="match status" value="1"/>
</dbReference>
<organism evidence="9 10">
    <name type="scientific">Durusdinium trenchii</name>
    <dbReference type="NCBI Taxonomy" id="1381693"/>
    <lineage>
        <taxon>Eukaryota</taxon>
        <taxon>Sar</taxon>
        <taxon>Alveolata</taxon>
        <taxon>Dinophyceae</taxon>
        <taxon>Suessiales</taxon>
        <taxon>Symbiodiniaceae</taxon>
        <taxon>Durusdinium</taxon>
    </lineage>
</organism>
<accession>A0ABP0HGQ6</accession>
<evidence type="ECO:0000256" key="5">
    <source>
        <dbReference type="ARBA" id="ARBA00023125"/>
    </source>
</evidence>
<dbReference type="NCBIfam" id="NF009602">
    <property type="entry name" value="PRK13054.1"/>
    <property type="match status" value="1"/>
</dbReference>
<dbReference type="Gene3D" id="1.10.10.10">
    <property type="entry name" value="Winged helix-like DNA-binding domain superfamily/Winged helix DNA-binding domain"/>
    <property type="match status" value="1"/>
</dbReference>
<keyword evidence="4" id="KW-0805">Transcription regulation</keyword>
<evidence type="ECO:0000256" key="4">
    <source>
        <dbReference type="ARBA" id="ARBA00023015"/>
    </source>
</evidence>
<keyword evidence="10" id="KW-1185">Reference proteome</keyword>
<dbReference type="Pfam" id="PF19279">
    <property type="entry name" value="YegS_C"/>
    <property type="match status" value="1"/>
</dbReference>
<dbReference type="SMART" id="SM00046">
    <property type="entry name" value="DAGKc"/>
    <property type="match status" value="1"/>
</dbReference>
<proteinExistence type="inferred from homology"/>
<dbReference type="Proteomes" id="UP001642464">
    <property type="component" value="Unassembled WGS sequence"/>
</dbReference>
<evidence type="ECO:0000256" key="3">
    <source>
        <dbReference type="ARBA" id="ARBA00018907"/>
    </source>
</evidence>
<name>A0ABP0HGQ6_9DINO</name>
<dbReference type="InterPro" id="IPR016064">
    <property type="entry name" value="NAD/diacylglycerol_kinase_sf"/>
</dbReference>
<dbReference type="InterPro" id="IPR001206">
    <property type="entry name" value="Diacylglycerol_kinase_cat_dom"/>
</dbReference>
<dbReference type="PROSITE" id="PS50146">
    <property type="entry name" value="DAGK"/>
    <property type="match status" value="1"/>
</dbReference>
<keyword evidence="5" id="KW-0238">DNA-binding</keyword>
<dbReference type="InterPro" id="IPR005119">
    <property type="entry name" value="LysR_subst-bd"/>
</dbReference>
<evidence type="ECO:0000313" key="10">
    <source>
        <dbReference type="Proteomes" id="UP001642464"/>
    </source>
</evidence>
<evidence type="ECO:0000259" key="8">
    <source>
        <dbReference type="PROSITE" id="PS50931"/>
    </source>
</evidence>
<evidence type="ECO:0000313" key="9">
    <source>
        <dbReference type="EMBL" id="CAK8989042.1"/>
    </source>
</evidence>
<comment type="caution">
    <text evidence="9">The sequence shown here is derived from an EMBL/GenBank/DDBJ whole genome shotgun (WGS) entry which is preliminary data.</text>
</comment>